<dbReference type="PANTHER" id="PTHR31286">
    <property type="entry name" value="GLYCINE-RICH CELL WALL STRUCTURAL PROTEIN 1.8-LIKE"/>
    <property type="match status" value="1"/>
</dbReference>
<feature type="region of interest" description="Disordered" evidence="1">
    <location>
        <begin position="1"/>
        <end position="26"/>
    </location>
</feature>
<evidence type="ECO:0000313" key="2">
    <source>
        <dbReference type="EMBL" id="KAG5631408.1"/>
    </source>
</evidence>
<evidence type="ECO:0000256" key="1">
    <source>
        <dbReference type="SAM" id="MobiDB-lite"/>
    </source>
</evidence>
<evidence type="ECO:0000313" key="3">
    <source>
        <dbReference type="Proteomes" id="UP000824120"/>
    </source>
</evidence>
<organism evidence="2 3">
    <name type="scientific">Solanum commersonii</name>
    <name type="common">Commerson's wild potato</name>
    <name type="synonym">Commerson's nightshade</name>
    <dbReference type="NCBI Taxonomy" id="4109"/>
    <lineage>
        <taxon>Eukaryota</taxon>
        <taxon>Viridiplantae</taxon>
        <taxon>Streptophyta</taxon>
        <taxon>Embryophyta</taxon>
        <taxon>Tracheophyta</taxon>
        <taxon>Spermatophyta</taxon>
        <taxon>Magnoliopsida</taxon>
        <taxon>eudicotyledons</taxon>
        <taxon>Gunneridae</taxon>
        <taxon>Pentapetalae</taxon>
        <taxon>asterids</taxon>
        <taxon>lamiids</taxon>
        <taxon>Solanales</taxon>
        <taxon>Solanaceae</taxon>
        <taxon>Solanoideae</taxon>
        <taxon>Solaneae</taxon>
        <taxon>Solanum</taxon>
    </lineage>
</organism>
<sequence length="479" mass="55753">MADLATGQPPPMTDQNNFADFPPLMHPSMPTHSTPEVVKPNMPKAPMMRHHLQIIMSILLKDGYSYLMRTLIYDEKFNIDEETTQAMAWISFPDSKPTLFIKESIFSLANAFGKPLQLDSSTINKTISSCDRVKVQVDLLGDLPKFVELEVVNGVKTTSRIEKGKVQYDMLSYCKDCKLQGHEEQECQILHPELRRYENEKGKEIEELGNKENMEEPVIRVGRQFKRWHPTDKRFPKNKENRVVLQQAQAKLKLHIHYEEEYWRQKARVQWFEEGDKNARFFHGLVKGRRKRMNINKIMKADGSWAMGAKEVAEEAVCFFKDQFTGGATNSKLSLLEFIHPQARDFMDQEIWWEPRNCQCNVWFDNWTQLGALHYYFPINHDHGQLEEVQQLMLVEGWNNNLLHENLSEEVYQKKDGNLIFTEASTIEAHNAIVAEVKAFKPRLKYCIENDLLPIIMETDSLIIKKVTFGPGPDSDRFQ</sequence>
<reference evidence="2 3" key="1">
    <citation type="submission" date="2020-09" db="EMBL/GenBank/DDBJ databases">
        <title>De no assembly of potato wild relative species, Solanum commersonii.</title>
        <authorList>
            <person name="Cho K."/>
        </authorList>
    </citation>
    <scope>NUCLEOTIDE SEQUENCE [LARGE SCALE GENOMIC DNA]</scope>
    <source>
        <strain evidence="2">LZ3.2</strain>
        <tissue evidence="2">Leaf</tissue>
    </source>
</reference>
<keyword evidence="3" id="KW-1185">Reference proteome</keyword>
<accession>A0A9J6B462</accession>
<gene>
    <name evidence="2" type="ORF">H5410_003125</name>
</gene>
<dbReference type="Proteomes" id="UP000824120">
    <property type="component" value="Chromosome 1"/>
</dbReference>
<dbReference type="AlphaFoldDB" id="A0A9J6B462"/>
<protein>
    <recommendedName>
        <fullName evidence="4">DUF4283 domain-containing protein</fullName>
    </recommendedName>
</protein>
<comment type="caution">
    <text evidence="2">The sequence shown here is derived from an EMBL/GenBank/DDBJ whole genome shotgun (WGS) entry which is preliminary data.</text>
</comment>
<proteinExistence type="predicted"/>
<dbReference type="EMBL" id="JACXVP010000001">
    <property type="protein sequence ID" value="KAG5631408.1"/>
    <property type="molecule type" value="Genomic_DNA"/>
</dbReference>
<dbReference type="InterPro" id="IPR040256">
    <property type="entry name" value="At4g02000-like"/>
</dbReference>
<dbReference type="PANTHER" id="PTHR31286:SF79">
    <property type="entry name" value="N-6 ADENINE-SPECIFIC DNA METHYLASE"/>
    <property type="match status" value="1"/>
</dbReference>
<name>A0A9J6B462_SOLCO</name>
<evidence type="ECO:0008006" key="4">
    <source>
        <dbReference type="Google" id="ProtNLM"/>
    </source>
</evidence>